<reference evidence="2" key="2">
    <citation type="submission" date="2016-10" db="EMBL/GenBank/DDBJ databases">
        <authorList>
            <person name="de Groot N.N."/>
        </authorList>
    </citation>
    <scope>NUCLEOTIDE SEQUENCE [LARGE SCALE GENOMIC DNA]</scope>
    <source>
        <strain evidence="2">ATCC 20501</strain>
    </source>
</reference>
<evidence type="ECO:0000256" key="1">
    <source>
        <dbReference type="SAM" id="SignalP"/>
    </source>
</evidence>
<dbReference type="AlphaFoldDB" id="A0A1H6CCY1"/>
<feature type="chain" id="PRO_5030028510" description="Secreted protein" evidence="1">
    <location>
        <begin position="26"/>
        <end position="114"/>
    </location>
</feature>
<dbReference type="EMBL" id="FOME01000001">
    <property type="protein sequence ID" value="SFC36139.1"/>
    <property type="molecule type" value="Genomic_DNA"/>
</dbReference>
<accession>A0A1I1IIH2</accession>
<feature type="signal peptide" evidence="1">
    <location>
        <begin position="1"/>
        <end position="25"/>
    </location>
</feature>
<proteinExistence type="predicted"/>
<reference evidence="4 5" key="1">
    <citation type="submission" date="2016-10" db="EMBL/GenBank/DDBJ databases">
        <authorList>
            <person name="Varghese N."/>
            <person name="Submissions S."/>
        </authorList>
    </citation>
    <scope>NUCLEOTIDE SEQUENCE [LARGE SCALE GENOMIC DNA]</scope>
    <source>
        <strain evidence="5">ATCC 20501</strain>
        <strain evidence="3 4">CGMCC 4.3529</strain>
    </source>
</reference>
<protein>
    <recommendedName>
        <fullName evidence="6">Secreted protein</fullName>
    </recommendedName>
</protein>
<dbReference type="EMBL" id="FNVB01000004">
    <property type="protein sequence ID" value="SEG70880.1"/>
    <property type="molecule type" value="Genomic_DNA"/>
</dbReference>
<evidence type="ECO:0008006" key="6">
    <source>
        <dbReference type="Google" id="ProtNLM"/>
    </source>
</evidence>
<evidence type="ECO:0000313" key="5">
    <source>
        <dbReference type="Proteomes" id="UP000236729"/>
    </source>
</evidence>
<dbReference type="RefSeq" id="WP_143185717.1">
    <property type="nucleotide sequence ID" value="NZ_FNVB01000004.1"/>
</dbReference>
<sequence length="114" mass="11970">MKPGVFRAAVLTLGLAAATATVAPAAIAESGTGSAKADVEVMQPTCSKHVWNGGGGVVCSDGTYRAYIRCTFVGPPLTRKWVYGETVRQNEMSAAYCPNGYVVHGLDDIDVDFL</sequence>
<gene>
    <name evidence="2" type="ORF">SAMN02982929_03330</name>
    <name evidence="3" type="ORF">SAMN05216506_101572</name>
</gene>
<evidence type="ECO:0000313" key="4">
    <source>
        <dbReference type="Proteomes" id="UP000199690"/>
    </source>
</evidence>
<evidence type="ECO:0000313" key="3">
    <source>
        <dbReference type="EMBL" id="SFC36139.1"/>
    </source>
</evidence>
<dbReference type="Proteomes" id="UP000199690">
    <property type="component" value="Unassembled WGS sequence"/>
</dbReference>
<organism evidence="2 5">
    <name type="scientific">Saccharopolyspora kobensis</name>
    <dbReference type="NCBI Taxonomy" id="146035"/>
    <lineage>
        <taxon>Bacteria</taxon>
        <taxon>Bacillati</taxon>
        <taxon>Actinomycetota</taxon>
        <taxon>Actinomycetes</taxon>
        <taxon>Pseudonocardiales</taxon>
        <taxon>Pseudonocardiaceae</taxon>
        <taxon>Saccharopolyspora</taxon>
    </lineage>
</organism>
<evidence type="ECO:0000313" key="2">
    <source>
        <dbReference type="EMBL" id="SEG70880.1"/>
    </source>
</evidence>
<dbReference type="Proteomes" id="UP000236729">
    <property type="component" value="Unassembled WGS sequence"/>
</dbReference>
<keyword evidence="1" id="KW-0732">Signal</keyword>
<accession>A0A1H6CCY1</accession>
<name>A0A1H6CCY1_9PSEU</name>
<keyword evidence="4" id="KW-1185">Reference proteome</keyword>